<comment type="cofactor">
    <cofactor evidence="13">
        <name>[4Fe-4S] cluster</name>
        <dbReference type="ChEBI" id="CHEBI:49883"/>
    </cofactor>
    <text evidence="13">Binds 1 [4Fe-4S] cluster.</text>
</comment>
<dbReference type="GO" id="GO:0046872">
    <property type="term" value="F:metal ion binding"/>
    <property type="evidence" value="ECO:0007669"/>
    <property type="project" value="UniProtKB-UniRule"/>
</dbReference>
<keyword evidence="8" id="KW-0378">Hydrolase</keyword>
<dbReference type="CDD" id="cd00056">
    <property type="entry name" value="ENDO3c"/>
    <property type="match status" value="1"/>
</dbReference>
<dbReference type="EMBL" id="DXBS01000083">
    <property type="protein sequence ID" value="HIZ24670.1"/>
    <property type="molecule type" value="Genomic_DNA"/>
</dbReference>
<dbReference type="SMART" id="SM00478">
    <property type="entry name" value="ENDO3c"/>
    <property type="match status" value="1"/>
</dbReference>
<sequence>MEKQRLQDAVPPLLAWYRISKRDLPWRHDRTPYTALVAELMLQQTRVEAVRERYVQFLGRFPTAQSLAAASEDEVLKLWEGLGYYSRARNLHKAAKAIAEHGFPTTFEGVRALPGVGDYTAGAVCSIALGIPAPAVDGNVLRILSRLYADGRCVDEPSIRSEYAALLKEVYPAETADFCEALMELGAIVCLPNGAPSCGKCPWQGACLAHLSGKEERYPVRAEKRARKIVEATVLVLRCKDRYAIEQRPEDGLLAKLWQFPFFEGDAPDYGAPLAEKRAKHVFTHVEWHMTGKLIEVIEELPVYTWATAQEIRARYALPSAFRAFAAWLK</sequence>
<reference evidence="15" key="2">
    <citation type="submission" date="2021-04" db="EMBL/GenBank/DDBJ databases">
        <authorList>
            <person name="Gilroy R."/>
        </authorList>
    </citation>
    <scope>NUCLEOTIDE SEQUENCE</scope>
    <source>
        <strain evidence="15">CHK33-5263</strain>
    </source>
</reference>
<evidence type="ECO:0000256" key="8">
    <source>
        <dbReference type="ARBA" id="ARBA00022801"/>
    </source>
</evidence>
<dbReference type="InterPro" id="IPR023170">
    <property type="entry name" value="HhH_base_excis_C"/>
</dbReference>
<dbReference type="PANTHER" id="PTHR42944">
    <property type="entry name" value="ADENINE DNA GLYCOSYLASE"/>
    <property type="match status" value="1"/>
</dbReference>
<dbReference type="InterPro" id="IPR029119">
    <property type="entry name" value="MutY_C"/>
</dbReference>
<evidence type="ECO:0000256" key="11">
    <source>
        <dbReference type="ARBA" id="ARBA00023204"/>
    </source>
</evidence>
<dbReference type="AlphaFoldDB" id="A0A9D2DX32"/>
<keyword evidence="7 13" id="KW-0227">DNA damage</keyword>
<evidence type="ECO:0000256" key="7">
    <source>
        <dbReference type="ARBA" id="ARBA00022763"/>
    </source>
</evidence>
<dbReference type="Proteomes" id="UP000824044">
    <property type="component" value="Unassembled WGS sequence"/>
</dbReference>
<dbReference type="SUPFAM" id="SSF55811">
    <property type="entry name" value="Nudix"/>
    <property type="match status" value="1"/>
</dbReference>
<evidence type="ECO:0000256" key="1">
    <source>
        <dbReference type="ARBA" id="ARBA00000843"/>
    </source>
</evidence>
<dbReference type="GO" id="GO:0006284">
    <property type="term" value="P:base-excision repair"/>
    <property type="evidence" value="ECO:0007669"/>
    <property type="project" value="UniProtKB-UniRule"/>
</dbReference>
<evidence type="ECO:0000256" key="2">
    <source>
        <dbReference type="ARBA" id="ARBA00008343"/>
    </source>
</evidence>
<evidence type="ECO:0000256" key="3">
    <source>
        <dbReference type="ARBA" id="ARBA00012045"/>
    </source>
</evidence>
<comment type="function">
    <text evidence="13">Adenine glycosylase active on G-A mispairs.</text>
</comment>
<dbReference type="GO" id="GO:0051539">
    <property type="term" value="F:4 iron, 4 sulfur cluster binding"/>
    <property type="evidence" value="ECO:0007669"/>
    <property type="project" value="UniProtKB-UniRule"/>
</dbReference>
<gene>
    <name evidence="15" type="ORF">H9812_04250</name>
</gene>
<dbReference type="Pfam" id="PF14815">
    <property type="entry name" value="NUDIX_4"/>
    <property type="match status" value="1"/>
</dbReference>
<comment type="catalytic activity">
    <reaction evidence="1 13">
        <text>Hydrolyzes free adenine bases from 7,8-dihydro-8-oxoguanine:adenine mismatched double-stranded DNA, leaving an apurinic site.</text>
        <dbReference type="EC" id="3.2.2.31"/>
    </reaction>
</comment>
<keyword evidence="10" id="KW-0411">Iron-sulfur</keyword>
<evidence type="ECO:0000256" key="4">
    <source>
        <dbReference type="ARBA" id="ARBA00022023"/>
    </source>
</evidence>
<dbReference type="CDD" id="cd03431">
    <property type="entry name" value="NUDIX_DNA_Glycosylase_C-MutY"/>
    <property type="match status" value="1"/>
</dbReference>
<evidence type="ECO:0000256" key="10">
    <source>
        <dbReference type="ARBA" id="ARBA00023014"/>
    </source>
</evidence>
<evidence type="ECO:0000256" key="5">
    <source>
        <dbReference type="ARBA" id="ARBA00022485"/>
    </source>
</evidence>
<dbReference type="InterPro" id="IPR011257">
    <property type="entry name" value="DNA_glycosylase"/>
</dbReference>
<comment type="similarity">
    <text evidence="2 13">Belongs to the Nth/MutY family.</text>
</comment>
<dbReference type="Gene3D" id="3.90.79.10">
    <property type="entry name" value="Nucleoside Triphosphate Pyrophosphohydrolase"/>
    <property type="match status" value="1"/>
</dbReference>
<evidence type="ECO:0000256" key="9">
    <source>
        <dbReference type="ARBA" id="ARBA00023004"/>
    </source>
</evidence>
<evidence type="ECO:0000256" key="13">
    <source>
        <dbReference type="RuleBase" id="RU365096"/>
    </source>
</evidence>
<keyword evidence="6" id="KW-0479">Metal-binding</keyword>
<dbReference type="GO" id="GO:0006298">
    <property type="term" value="P:mismatch repair"/>
    <property type="evidence" value="ECO:0007669"/>
    <property type="project" value="TreeGrafter"/>
</dbReference>
<dbReference type="PANTHER" id="PTHR42944:SF1">
    <property type="entry name" value="ADENINE DNA GLYCOSYLASE"/>
    <property type="match status" value="1"/>
</dbReference>
<evidence type="ECO:0000256" key="12">
    <source>
        <dbReference type="ARBA" id="ARBA00023295"/>
    </source>
</evidence>
<accession>A0A9D2DX32</accession>
<dbReference type="GO" id="GO:0034039">
    <property type="term" value="F:8-oxo-7,8-dihydroguanine DNA N-glycosylase activity"/>
    <property type="evidence" value="ECO:0007669"/>
    <property type="project" value="TreeGrafter"/>
</dbReference>
<dbReference type="GO" id="GO:0032357">
    <property type="term" value="F:oxidized purine DNA binding"/>
    <property type="evidence" value="ECO:0007669"/>
    <property type="project" value="TreeGrafter"/>
</dbReference>
<organism evidence="15 16">
    <name type="scientific">Candidatus Gallimonas intestinigallinarum</name>
    <dbReference type="NCBI Taxonomy" id="2838604"/>
    <lineage>
        <taxon>Bacteria</taxon>
        <taxon>Bacillati</taxon>
        <taxon>Bacillota</taxon>
        <taxon>Clostridia</taxon>
        <taxon>Candidatus Gallimonas</taxon>
    </lineage>
</organism>
<keyword evidence="12 13" id="KW-0326">Glycosidase</keyword>
<dbReference type="EC" id="3.2.2.31" evidence="3 13"/>
<protein>
    <recommendedName>
        <fullName evidence="4 13">Adenine DNA glycosylase</fullName>
        <ecNumber evidence="3 13">3.2.2.31</ecNumber>
    </recommendedName>
</protein>
<dbReference type="Pfam" id="PF00730">
    <property type="entry name" value="HhH-GPD"/>
    <property type="match status" value="1"/>
</dbReference>
<evidence type="ECO:0000313" key="16">
    <source>
        <dbReference type="Proteomes" id="UP000824044"/>
    </source>
</evidence>
<dbReference type="InterPro" id="IPR044298">
    <property type="entry name" value="MIG/MutY"/>
</dbReference>
<comment type="caution">
    <text evidence="15">The sequence shown here is derived from an EMBL/GenBank/DDBJ whole genome shotgun (WGS) entry which is preliminary data.</text>
</comment>
<keyword evidence="5" id="KW-0004">4Fe-4S</keyword>
<evidence type="ECO:0000259" key="14">
    <source>
        <dbReference type="SMART" id="SM00478"/>
    </source>
</evidence>
<dbReference type="InterPro" id="IPR003265">
    <property type="entry name" value="HhH-GPD_domain"/>
</dbReference>
<feature type="domain" description="HhH-GPD" evidence="14">
    <location>
        <begin position="41"/>
        <end position="188"/>
    </location>
</feature>
<keyword evidence="11" id="KW-0234">DNA repair</keyword>
<evidence type="ECO:0000256" key="6">
    <source>
        <dbReference type="ARBA" id="ARBA00022723"/>
    </source>
</evidence>
<keyword evidence="9 13" id="KW-0408">Iron</keyword>
<dbReference type="Gene3D" id="1.10.1670.10">
    <property type="entry name" value="Helix-hairpin-Helix base-excision DNA repair enzymes (C-terminal)"/>
    <property type="match status" value="1"/>
</dbReference>
<proteinExistence type="inferred from homology"/>
<evidence type="ECO:0000313" key="15">
    <source>
        <dbReference type="EMBL" id="HIZ24670.1"/>
    </source>
</evidence>
<name>A0A9D2DX32_9FIRM</name>
<reference evidence="15" key="1">
    <citation type="journal article" date="2021" name="PeerJ">
        <title>Extensive microbial diversity within the chicken gut microbiome revealed by metagenomics and culture.</title>
        <authorList>
            <person name="Gilroy R."/>
            <person name="Ravi A."/>
            <person name="Getino M."/>
            <person name="Pursley I."/>
            <person name="Horton D.L."/>
            <person name="Alikhan N.F."/>
            <person name="Baker D."/>
            <person name="Gharbi K."/>
            <person name="Hall N."/>
            <person name="Watson M."/>
            <person name="Adriaenssens E.M."/>
            <person name="Foster-Nyarko E."/>
            <person name="Jarju S."/>
            <person name="Secka A."/>
            <person name="Antonio M."/>
            <person name="Oren A."/>
            <person name="Chaudhuri R.R."/>
            <person name="La Ragione R."/>
            <person name="Hildebrand F."/>
            <person name="Pallen M.J."/>
        </authorList>
    </citation>
    <scope>NUCLEOTIDE SEQUENCE</scope>
    <source>
        <strain evidence="15">CHK33-5263</strain>
    </source>
</reference>
<dbReference type="Gene3D" id="1.10.340.30">
    <property type="entry name" value="Hypothetical protein, domain 2"/>
    <property type="match status" value="1"/>
</dbReference>
<dbReference type="SUPFAM" id="SSF48150">
    <property type="entry name" value="DNA-glycosylase"/>
    <property type="match status" value="1"/>
</dbReference>
<dbReference type="InterPro" id="IPR015797">
    <property type="entry name" value="NUDIX_hydrolase-like_dom_sf"/>
</dbReference>
<dbReference type="GO" id="GO:0000701">
    <property type="term" value="F:purine-specific mismatch base pair DNA N-glycosylase activity"/>
    <property type="evidence" value="ECO:0007669"/>
    <property type="project" value="UniProtKB-EC"/>
</dbReference>
<dbReference type="GO" id="GO:0035485">
    <property type="term" value="F:adenine/guanine mispair binding"/>
    <property type="evidence" value="ECO:0007669"/>
    <property type="project" value="TreeGrafter"/>
</dbReference>